<dbReference type="Proteomes" id="UP000247586">
    <property type="component" value="Chromosome"/>
</dbReference>
<proteinExistence type="predicted"/>
<evidence type="ECO:0000259" key="1">
    <source>
        <dbReference type="PROSITE" id="PS51740"/>
    </source>
</evidence>
<dbReference type="PROSITE" id="PS51740">
    <property type="entry name" value="SPOVT_ABRB"/>
    <property type="match status" value="1"/>
</dbReference>
<name>A0A2U9IXW1_9CREN</name>
<accession>A0A2U9IXW1</accession>
<protein>
    <submittedName>
        <fullName evidence="2">AbrB/MazE/SpoVT family DNA-binding domain-containing protein</fullName>
    </submittedName>
</protein>
<dbReference type="AlphaFoldDB" id="A0A2U9IXW1"/>
<organism evidence="2 3">
    <name type="scientific">Metallosphaera hakonensis JCM 8857 = DSM 7519</name>
    <dbReference type="NCBI Taxonomy" id="1293036"/>
    <lineage>
        <taxon>Archaea</taxon>
        <taxon>Thermoproteota</taxon>
        <taxon>Thermoprotei</taxon>
        <taxon>Sulfolobales</taxon>
        <taxon>Sulfolobaceae</taxon>
        <taxon>Metallosphaera</taxon>
    </lineage>
</organism>
<dbReference type="Gene3D" id="2.10.260.10">
    <property type="match status" value="1"/>
</dbReference>
<dbReference type="SUPFAM" id="SSF89447">
    <property type="entry name" value="AbrB/MazE/MraZ-like"/>
    <property type="match status" value="1"/>
</dbReference>
<dbReference type="KEGG" id="mhk:DFR87_12685"/>
<evidence type="ECO:0000313" key="3">
    <source>
        <dbReference type="Proteomes" id="UP000247586"/>
    </source>
</evidence>
<dbReference type="Pfam" id="PF04014">
    <property type="entry name" value="MazE_antitoxin"/>
    <property type="match status" value="1"/>
</dbReference>
<gene>
    <name evidence="2" type="ORF">DFR87_12685</name>
</gene>
<dbReference type="SMART" id="SM00966">
    <property type="entry name" value="SpoVT_AbrB"/>
    <property type="match status" value="1"/>
</dbReference>
<keyword evidence="3" id="KW-1185">Reference proteome</keyword>
<reference evidence="3" key="3">
    <citation type="submission" date="2020-03" db="EMBL/GenBank/DDBJ databases">
        <title>Sequencing and Assembly of Multiple Reported Metal-Biooxidizing Members of the Extremely Thermoacidophilic Archaeal Family Sulfolobaceae.</title>
        <authorList>
            <person name="Counts J.A."/>
            <person name="Kelly R.M."/>
        </authorList>
    </citation>
    <scope>NUCLEOTIDE SEQUENCE [LARGE SCALE GENOMIC DNA]</scope>
    <source>
        <strain evidence="3">HO1-1</strain>
    </source>
</reference>
<keyword evidence="2" id="KW-0238">DNA-binding</keyword>
<reference evidence="3" key="2">
    <citation type="submission" date="2020-03" db="EMBL/GenBank/DDBJ databases">
        <title>Complete Genome Sequences of Extremely Thermoacidophilic, Metal-Mobilizing Type-Strain Members of the Archaeal Family Sulfolobaceae: Acidianus brierleyi DSM-1651T, Acidianus sulfidivorans DSM-18786T, Metallosphaera hakonensis DSM-7519T, and Metallosphaera prunae DSM-10039T.</title>
        <authorList>
            <person name="Counts J.A."/>
            <person name="Kelly R.M."/>
        </authorList>
    </citation>
    <scope>NUCLEOTIDE SEQUENCE [LARGE SCALE GENOMIC DNA]</scope>
    <source>
        <strain evidence="3">HO1-1</strain>
    </source>
</reference>
<reference evidence="2 3" key="1">
    <citation type="submission" date="2018-05" db="EMBL/GenBank/DDBJ databases">
        <title>Complete Genome Sequences of Extremely Thermoacidophilic, Metal-Mobilizing Type-Strain Members of the Archaeal Family Sulfolobaceae: Acidianus brierleyi DSM-1651T, Acidianus sulfidivorans DSM-18786T, Metallosphaera hakonensis DSM-7519T, and Metallosphaera prunae DSM-10039T.</title>
        <authorList>
            <person name="Counts J.A."/>
            <person name="Kelly R.M."/>
        </authorList>
    </citation>
    <scope>NUCLEOTIDE SEQUENCE [LARGE SCALE GENOMIC DNA]</scope>
    <source>
        <strain evidence="2 3">HO1-1</strain>
    </source>
</reference>
<feature type="domain" description="SpoVT-AbrB" evidence="1">
    <location>
        <begin position="5"/>
        <end position="48"/>
    </location>
</feature>
<dbReference type="GeneID" id="36836214"/>
<dbReference type="EMBL" id="CP029287">
    <property type="protein sequence ID" value="AWS00746.1"/>
    <property type="molecule type" value="Genomic_DNA"/>
</dbReference>
<evidence type="ECO:0000313" key="2">
    <source>
        <dbReference type="EMBL" id="AWS00746.1"/>
    </source>
</evidence>
<dbReference type="OrthoDB" id="28233at2157"/>
<dbReference type="GO" id="GO:0003677">
    <property type="term" value="F:DNA binding"/>
    <property type="evidence" value="ECO:0007669"/>
    <property type="project" value="UniProtKB-KW"/>
</dbReference>
<dbReference type="NCBIfam" id="TIGR01439">
    <property type="entry name" value="lp_hng_hel_AbrB"/>
    <property type="match status" value="1"/>
</dbReference>
<dbReference type="InterPro" id="IPR007159">
    <property type="entry name" value="SpoVT-AbrB_dom"/>
</dbReference>
<dbReference type="InterPro" id="IPR037914">
    <property type="entry name" value="SpoVT-AbrB_sf"/>
</dbReference>
<dbReference type="STRING" id="1293036.GCA_001315825_02674"/>
<sequence>MKKERFLVRVDGKGRMVIPKDVRDKLNIIDKVEIIVEGNKIEILPKRSYRGMFKASLGSKDVDQVLREGLEERTKKWLKDTST</sequence>
<dbReference type="RefSeq" id="WP_054837253.1">
    <property type="nucleotide sequence ID" value="NZ_BBBA01000034.1"/>
</dbReference>